<accession>A0A087H551</accession>
<gene>
    <name evidence="1" type="ordered locus">AALP_Aa4g233700</name>
</gene>
<proteinExistence type="predicted"/>
<reference evidence="2" key="1">
    <citation type="journal article" date="2015" name="Nat. Plants">
        <title>Genome expansion of Arabis alpina linked with retrotransposition and reduced symmetric DNA methylation.</title>
        <authorList>
            <person name="Willing E.M."/>
            <person name="Rawat V."/>
            <person name="Mandakova T."/>
            <person name="Maumus F."/>
            <person name="James G.V."/>
            <person name="Nordstroem K.J."/>
            <person name="Becker C."/>
            <person name="Warthmann N."/>
            <person name="Chica C."/>
            <person name="Szarzynska B."/>
            <person name="Zytnicki M."/>
            <person name="Albani M.C."/>
            <person name="Kiefer C."/>
            <person name="Bergonzi S."/>
            <person name="Castaings L."/>
            <person name="Mateos J.L."/>
            <person name="Berns M.C."/>
            <person name="Bujdoso N."/>
            <person name="Piofczyk T."/>
            <person name="de Lorenzo L."/>
            <person name="Barrero-Sicilia C."/>
            <person name="Mateos I."/>
            <person name="Piednoel M."/>
            <person name="Hagmann J."/>
            <person name="Chen-Min-Tao R."/>
            <person name="Iglesias-Fernandez R."/>
            <person name="Schuster S.C."/>
            <person name="Alonso-Blanco C."/>
            <person name="Roudier F."/>
            <person name="Carbonero P."/>
            <person name="Paz-Ares J."/>
            <person name="Davis S.J."/>
            <person name="Pecinka A."/>
            <person name="Quesneville H."/>
            <person name="Colot V."/>
            <person name="Lysak M.A."/>
            <person name="Weigel D."/>
            <person name="Coupland G."/>
            <person name="Schneeberger K."/>
        </authorList>
    </citation>
    <scope>NUCLEOTIDE SEQUENCE [LARGE SCALE GENOMIC DNA]</scope>
    <source>
        <strain evidence="2">cv. Pajares</strain>
    </source>
</reference>
<organism evidence="1 2">
    <name type="scientific">Arabis alpina</name>
    <name type="common">Alpine rock-cress</name>
    <dbReference type="NCBI Taxonomy" id="50452"/>
    <lineage>
        <taxon>Eukaryota</taxon>
        <taxon>Viridiplantae</taxon>
        <taxon>Streptophyta</taxon>
        <taxon>Embryophyta</taxon>
        <taxon>Tracheophyta</taxon>
        <taxon>Spermatophyta</taxon>
        <taxon>Magnoliopsida</taxon>
        <taxon>eudicotyledons</taxon>
        <taxon>Gunneridae</taxon>
        <taxon>Pentapetalae</taxon>
        <taxon>rosids</taxon>
        <taxon>malvids</taxon>
        <taxon>Brassicales</taxon>
        <taxon>Brassicaceae</taxon>
        <taxon>Arabideae</taxon>
        <taxon>Arabis</taxon>
    </lineage>
</organism>
<sequence length="66" mass="6830">MEEEVGVSAGESGQVALVEDPVEESVGMVDPAKESLMVMNCLADPNTDLLVLGESGQVVLGEVRLG</sequence>
<dbReference type="AlphaFoldDB" id="A0A087H551"/>
<dbReference type="EMBL" id="CM002872">
    <property type="protein sequence ID" value="KFK37253.1"/>
    <property type="molecule type" value="Genomic_DNA"/>
</dbReference>
<evidence type="ECO:0000313" key="2">
    <source>
        <dbReference type="Proteomes" id="UP000029120"/>
    </source>
</evidence>
<dbReference type="Proteomes" id="UP000029120">
    <property type="component" value="Chromosome 4"/>
</dbReference>
<protein>
    <submittedName>
        <fullName evidence="1">Uncharacterized protein</fullName>
    </submittedName>
</protein>
<evidence type="ECO:0000313" key="1">
    <source>
        <dbReference type="EMBL" id="KFK37253.1"/>
    </source>
</evidence>
<name>A0A087H551_ARAAL</name>
<dbReference type="Gramene" id="KFK37253">
    <property type="protein sequence ID" value="KFK37253"/>
    <property type="gene ID" value="AALP_AA4G233700"/>
</dbReference>
<keyword evidence="2" id="KW-1185">Reference proteome</keyword>